<feature type="compositionally biased region" description="Basic and acidic residues" evidence="2">
    <location>
        <begin position="446"/>
        <end position="463"/>
    </location>
</feature>
<dbReference type="InterPro" id="IPR057242">
    <property type="entry name" value="PCFS4-like"/>
</dbReference>
<dbReference type="InterPro" id="IPR008942">
    <property type="entry name" value="ENTH_VHS"/>
</dbReference>
<dbReference type="GO" id="GO:0031124">
    <property type="term" value="P:mRNA 3'-end processing"/>
    <property type="evidence" value="ECO:0007669"/>
    <property type="project" value="InterPro"/>
</dbReference>
<evidence type="ECO:0000256" key="1">
    <source>
        <dbReference type="ARBA" id="ARBA00022664"/>
    </source>
</evidence>
<name>A0AAP0NBY6_LIQFO</name>
<dbReference type="CDD" id="cd16982">
    <property type="entry name" value="CID_Pcf11"/>
    <property type="match status" value="1"/>
</dbReference>
<organism evidence="4 5">
    <name type="scientific">Liquidambar formosana</name>
    <name type="common">Formosan gum</name>
    <dbReference type="NCBI Taxonomy" id="63359"/>
    <lineage>
        <taxon>Eukaryota</taxon>
        <taxon>Viridiplantae</taxon>
        <taxon>Streptophyta</taxon>
        <taxon>Embryophyta</taxon>
        <taxon>Tracheophyta</taxon>
        <taxon>Spermatophyta</taxon>
        <taxon>Magnoliopsida</taxon>
        <taxon>eudicotyledons</taxon>
        <taxon>Gunneridae</taxon>
        <taxon>Pentapetalae</taxon>
        <taxon>Saxifragales</taxon>
        <taxon>Altingiaceae</taxon>
        <taxon>Liquidambar</taxon>
    </lineage>
</organism>
<keyword evidence="5" id="KW-1185">Reference proteome</keyword>
<evidence type="ECO:0000313" key="5">
    <source>
        <dbReference type="Proteomes" id="UP001415857"/>
    </source>
</evidence>
<dbReference type="EMBL" id="JBBPBK010000016">
    <property type="protein sequence ID" value="KAK9268249.1"/>
    <property type="molecule type" value="Genomic_DNA"/>
</dbReference>
<feature type="region of interest" description="Disordered" evidence="2">
    <location>
        <begin position="1"/>
        <end position="45"/>
    </location>
</feature>
<evidence type="ECO:0000313" key="4">
    <source>
        <dbReference type="EMBL" id="KAK9268249.1"/>
    </source>
</evidence>
<dbReference type="InterPro" id="IPR013087">
    <property type="entry name" value="Znf_C2H2_type"/>
</dbReference>
<feature type="region of interest" description="Disordered" evidence="2">
    <location>
        <begin position="504"/>
        <end position="524"/>
    </location>
</feature>
<protein>
    <recommendedName>
        <fullName evidence="3">CID domain-containing protein</fullName>
    </recommendedName>
</protein>
<dbReference type="GO" id="GO:0000993">
    <property type="term" value="F:RNA polymerase II complex binding"/>
    <property type="evidence" value="ECO:0007669"/>
    <property type="project" value="InterPro"/>
</dbReference>
<dbReference type="PROSITE" id="PS00028">
    <property type="entry name" value="ZINC_FINGER_C2H2_1"/>
    <property type="match status" value="1"/>
</dbReference>
<feature type="domain" description="CID" evidence="3">
    <location>
        <begin position="71"/>
        <end position="236"/>
    </location>
</feature>
<feature type="compositionally biased region" description="Basic and acidic residues" evidence="2">
    <location>
        <begin position="1"/>
        <end position="13"/>
    </location>
</feature>
<dbReference type="InterPro" id="IPR045154">
    <property type="entry name" value="PCF11-like"/>
</dbReference>
<dbReference type="Proteomes" id="UP001415857">
    <property type="component" value="Unassembled WGS sequence"/>
</dbReference>
<dbReference type="Gene3D" id="1.25.40.90">
    <property type="match status" value="2"/>
</dbReference>
<dbReference type="PANTHER" id="PTHR15921">
    <property type="entry name" value="PRE-MRNA CLEAVAGE COMPLEX II"/>
    <property type="match status" value="1"/>
</dbReference>
<sequence>MDEDRFVTPKENPRPLGFPPERLPTATAAKPMSNEPAQKPPPPILDRFRALLKDRDDELRVSADADVPPPSADEIVRLYELLLSELTFNSKPIITDLTIIAGEQREHGEGIADAICARIIEVPVEQKLPSLYLLDSIVKNIGREYVRYFSSRLPEVSGLLHVVHFLFSCFQDMYTHYFMNQLILTYDLSFSKVFCEAYRQVHPDLYQSMRHLFGTWSAVFPNSVLRKIEAQLQFSPPINHQSSGLTPLRASESPRPTHGIHVNPKYLEARRQFEKSTVDSNIQHSRGTSSTLKIYGQKPSVGYDEYDSDHAEVTSSKVGAQRLGSTGRVGHTCFAIGANKQLPSTTARLVRPSSPSRNGPDRSLMSAVDDFAADNSPRRFVERASPSHPGFDYGPGKVIASDEETSDWQRKHTSDDKYHQFETSVAYNLSNGREHQRPRALIDAYGNDRGKGTRNDKPWNDKPLKVEHLDVNGIDSKVATKSWQNTEEEEYDWEDMSPTLIDSGRSDDFFPSSIPPRGTFRTRPGFEMLSTAPMETDFRRSNWPSQVQPSVVDSSIVAEDAAPILSSGRGPMSKISGFQDETHQILGARYPQEAWNLPQHLSQSSQPHLNAKGRGRNFQMPFGLPSSAGEKMPPFIGNHPEADTQLHRPPTFASRMGSSSLDSLNVEARATAVAASTGVWRPVNVHKSHQPPLLSVLPQQKQIRSQFNSINASHTVMNQGPNKSFLPEHQLDSFENRVLSSTKLPQSHNQLAGLIPLNQRNQPYIPPLQQQFLPSQEARENYVPTAAAPVSSHLGATPLNHGYTPQGHGAASSTVLSNPMPGVYLPIPIHNIPNSSLQSQGGAYPPLPPGPPPTSSQMIPISQNAGPNQPSGNAFSGLISSLMAQGLISLTKQAPVQDSIGLEFNADLLKVRHESAISALYADLPRQCTTCGLRFKCQEEHRSHMDWHVTKNRINKNRKQKPSRKWFVGASMWLSGAEALGTEAVPGFLPTETVVEKKDDEEMAVPADEDQNACALCGEPFDDFYSDETEEWMYKGAVYLNAPNGSTAGMDRSQLGPIVHAKCRSESSVVSPEDFGQDEGVNTEEGRERKRMRS</sequence>
<feature type="compositionally biased region" description="Pro residues" evidence="2">
    <location>
        <begin position="845"/>
        <end position="854"/>
    </location>
</feature>
<proteinExistence type="predicted"/>
<keyword evidence="1" id="KW-0507">mRNA processing</keyword>
<dbReference type="Pfam" id="PF04818">
    <property type="entry name" value="CID"/>
    <property type="match status" value="1"/>
</dbReference>
<dbReference type="SMART" id="SM00582">
    <property type="entry name" value="RPR"/>
    <property type="match status" value="1"/>
</dbReference>
<comment type="caution">
    <text evidence="4">The sequence shown here is derived from an EMBL/GenBank/DDBJ whole genome shotgun (WGS) entry which is preliminary data.</text>
</comment>
<feature type="region of interest" description="Disordered" evidence="2">
    <location>
        <begin position="240"/>
        <end position="261"/>
    </location>
</feature>
<dbReference type="SUPFAM" id="SSF48464">
    <property type="entry name" value="ENTH/VHS domain"/>
    <property type="match status" value="1"/>
</dbReference>
<evidence type="ECO:0000256" key="2">
    <source>
        <dbReference type="SAM" id="MobiDB-lite"/>
    </source>
</evidence>
<gene>
    <name evidence="4" type="ORF">L1049_010692</name>
</gene>
<dbReference type="GO" id="GO:0005737">
    <property type="term" value="C:cytoplasm"/>
    <property type="evidence" value="ECO:0007669"/>
    <property type="project" value="TreeGrafter"/>
</dbReference>
<dbReference type="AlphaFoldDB" id="A0AAP0NBY6"/>
<dbReference type="GO" id="GO:0005849">
    <property type="term" value="C:mRNA cleavage factor complex"/>
    <property type="evidence" value="ECO:0007669"/>
    <property type="project" value="TreeGrafter"/>
</dbReference>
<reference evidence="4 5" key="1">
    <citation type="journal article" date="2024" name="Plant J.">
        <title>Genome sequences and population genomics reveal climatic adaptation and genomic divergence between two closely related sweetgum species.</title>
        <authorList>
            <person name="Xu W.Q."/>
            <person name="Ren C.Q."/>
            <person name="Zhang X.Y."/>
            <person name="Comes H.P."/>
            <person name="Liu X.H."/>
            <person name="Li Y.G."/>
            <person name="Kettle C.J."/>
            <person name="Jalonen R."/>
            <person name="Gaisberger H."/>
            <person name="Ma Y.Z."/>
            <person name="Qiu Y.X."/>
        </authorList>
    </citation>
    <scope>NUCLEOTIDE SEQUENCE [LARGE SCALE GENOMIC DNA]</scope>
    <source>
        <strain evidence="4">Hangzhou</strain>
    </source>
</reference>
<dbReference type="InterPro" id="IPR047415">
    <property type="entry name" value="Pcf11_CID"/>
</dbReference>
<feature type="region of interest" description="Disordered" evidence="2">
    <location>
        <begin position="1065"/>
        <end position="1094"/>
    </location>
</feature>
<feature type="region of interest" description="Disordered" evidence="2">
    <location>
        <begin position="837"/>
        <end position="858"/>
    </location>
</feature>
<dbReference type="InterPro" id="IPR006569">
    <property type="entry name" value="CID_dom"/>
</dbReference>
<dbReference type="Pfam" id="PF23228">
    <property type="entry name" value="zf_PCFS4"/>
    <property type="match status" value="1"/>
</dbReference>
<dbReference type="PROSITE" id="PS51391">
    <property type="entry name" value="CID"/>
    <property type="match status" value="1"/>
</dbReference>
<dbReference type="PANTHER" id="PTHR15921:SF12">
    <property type="entry name" value="POLYADENYLATION AND CLEAVAGE FACTOR HOMOLOG 4"/>
    <property type="match status" value="1"/>
</dbReference>
<dbReference type="GO" id="GO:0003729">
    <property type="term" value="F:mRNA binding"/>
    <property type="evidence" value="ECO:0007669"/>
    <property type="project" value="InterPro"/>
</dbReference>
<dbReference type="GO" id="GO:0006369">
    <property type="term" value="P:termination of RNA polymerase II transcription"/>
    <property type="evidence" value="ECO:0007669"/>
    <property type="project" value="InterPro"/>
</dbReference>
<feature type="region of interest" description="Disordered" evidence="2">
    <location>
        <begin position="444"/>
        <end position="463"/>
    </location>
</feature>
<accession>A0AAP0NBY6</accession>
<evidence type="ECO:0000259" key="3">
    <source>
        <dbReference type="PROSITE" id="PS51391"/>
    </source>
</evidence>